<organism evidence="5 7">
    <name type="scientific">Tegillarca granosa</name>
    <name type="common">Malaysian cockle</name>
    <name type="synonym">Anadara granosa</name>
    <dbReference type="NCBI Taxonomy" id="220873"/>
    <lineage>
        <taxon>Eukaryota</taxon>
        <taxon>Metazoa</taxon>
        <taxon>Spiralia</taxon>
        <taxon>Lophotrochozoa</taxon>
        <taxon>Mollusca</taxon>
        <taxon>Bivalvia</taxon>
        <taxon>Autobranchia</taxon>
        <taxon>Pteriomorphia</taxon>
        <taxon>Arcoida</taxon>
        <taxon>Arcoidea</taxon>
        <taxon>Arcidae</taxon>
        <taxon>Tegillarca</taxon>
    </lineage>
</organism>
<dbReference type="InterPro" id="IPR050822">
    <property type="entry name" value="Cerebellin_Synaptic_Org"/>
</dbReference>
<feature type="non-terminal residue" evidence="5">
    <location>
        <position position="174"/>
    </location>
</feature>
<dbReference type="Gene3D" id="2.60.120.40">
    <property type="match status" value="1"/>
</dbReference>
<comment type="caution">
    <text evidence="5">The sequence shown here is derived from an EMBL/GenBank/DDBJ whole genome shotgun (WGS) entry which is preliminary data.</text>
</comment>
<evidence type="ECO:0000313" key="5">
    <source>
        <dbReference type="EMBL" id="KAJ8305072.1"/>
    </source>
</evidence>
<evidence type="ECO:0000259" key="4">
    <source>
        <dbReference type="PROSITE" id="PS50871"/>
    </source>
</evidence>
<evidence type="ECO:0000313" key="7">
    <source>
        <dbReference type="Proteomes" id="UP001217089"/>
    </source>
</evidence>
<dbReference type="EMBL" id="JARBDR010000793">
    <property type="protein sequence ID" value="KAJ8307308.1"/>
    <property type="molecule type" value="Genomic_DNA"/>
</dbReference>
<feature type="domain" description="C1q" evidence="4">
    <location>
        <begin position="23"/>
        <end position="158"/>
    </location>
</feature>
<dbReference type="SMART" id="SM00110">
    <property type="entry name" value="C1Q"/>
    <property type="match status" value="1"/>
</dbReference>
<dbReference type="SUPFAM" id="SSF49842">
    <property type="entry name" value="TNF-like"/>
    <property type="match status" value="1"/>
</dbReference>
<comment type="subcellular location">
    <subcellularLocation>
        <location evidence="1">Secreted</location>
    </subcellularLocation>
</comment>
<keyword evidence="3" id="KW-0732">Signal</keyword>
<protein>
    <recommendedName>
        <fullName evidence="4">C1q domain-containing protein</fullName>
    </recommendedName>
</protein>
<accession>A0ABQ9EMB8</accession>
<evidence type="ECO:0000256" key="2">
    <source>
        <dbReference type="ARBA" id="ARBA00022525"/>
    </source>
</evidence>
<gene>
    <name evidence="6" type="ORF">KUTeg_015392</name>
    <name evidence="5" type="ORF">KUTeg_017375</name>
</gene>
<reference evidence="5 7" key="1">
    <citation type="submission" date="2022-12" db="EMBL/GenBank/DDBJ databases">
        <title>Chromosome-level genome of Tegillarca granosa.</title>
        <authorList>
            <person name="Kim J."/>
        </authorList>
    </citation>
    <scope>NUCLEOTIDE SEQUENCE [LARGE SCALE GENOMIC DNA]</scope>
    <source>
        <strain evidence="5">Teg-2019</strain>
        <tissue evidence="5">Adductor muscle</tissue>
    </source>
</reference>
<dbReference type="EMBL" id="JARBDR010000885">
    <property type="protein sequence ID" value="KAJ8305072.1"/>
    <property type="molecule type" value="Genomic_DNA"/>
</dbReference>
<dbReference type="PROSITE" id="PS50871">
    <property type="entry name" value="C1Q"/>
    <property type="match status" value="1"/>
</dbReference>
<keyword evidence="7" id="KW-1185">Reference proteome</keyword>
<dbReference type="PANTHER" id="PTHR22923">
    <property type="entry name" value="CEREBELLIN-RELATED"/>
    <property type="match status" value="1"/>
</dbReference>
<evidence type="ECO:0000313" key="6">
    <source>
        <dbReference type="EMBL" id="KAJ8307308.1"/>
    </source>
</evidence>
<keyword evidence="2" id="KW-0964">Secreted</keyword>
<evidence type="ECO:0000256" key="3">
    <source>
        <dbReference type="ARBA" id="ARBA00022729"/>
    </source>
</evidence>
<dbReference type="Proteomes" id="UP001217089">
    <property type="component" value="Unassembled WGS sequence"/>
</dbReference>
<dbReference type="InterPro" id="IPR008983">
    <property type="entry name" value="Tumour_necrosis_fac-like_dom"/>
</dbReference>
<dbReference type="InterPro" id="IPR001073">
    <property type="entry name" value="C1q_dom"/>
</dbReference>
<proteinExistence type="predicted"/>
<dbReference type="PRINTS" id="PR00007">
    <property type="entry name" value="COMPLEMNTC1Q"/>
</dbReference>
<dbReference type="Pfam" id="PF00386">
    <property type="entry name" value="C1q"/>
    <property type="match status" value="1"/>
</dbReference>
<sequence>MQNHEYRIGKLHLSKESSVHAPIQQKKVAFFVGMGNNYGPIKQDETLVFDKVVTNIGGAFDDKTGIFTAPHNGTYEFTIVVSAQGRQKAAAMLMKGRQMIFTVWAESIPFWATATNRAILNLQQDDQIRVVLMSQASFLYGYMYSTFSGYMLFEDSSGDICRIKLQVISLEFDQ</sequence>
<evidence type="ECO:0000256" key="1">
    <source>
        <dbReference type="ARBA" id="ARBA00004613"/>
    </source>
</evidence>
<dbReference type="PANTHER" id="PTHR22923:SF116">
    <property type="entry name" value="C1Q DOMAIN-CONTAINING PROTEIN"/>
    <property type="match status" value="1"/>
</dbReference>
<name>A0ABQ9EMB8_TEGGR</name>